<comment type="caution">
    <text evidence="1">The sequence shown here is derived from an EMBL/GenBank/DDBJ whole genome shotgun (WGS) entry which is preliminary data.</text>
</comment>
<dbReference type="EMBL" id="JALP01000177">
    <property type="protein sequence ID" value="THG90069.1"/>
    <property type="molecule type" value="Genomic_DNA"/>
</dbReference>
<reference evidence="1 3" key="1">
    <citation type="journal article" date="2014" name="Genome Announc.">
        <title>Draft Genome Sequence of Bacillus alcalophilus AV1934, a Classic Alkaliphile Isolated from Human Feces in 1934.</title>
        <authorList>
            <person name="Attie O."/>
            <person name="Jayaprakash A."/>
            <person name="Shah H."/>
            <person name="Paulsen I.T."/>
            <person name="Morino M."/>
            <person name="Takahashi Y."/>
            <person name="Narumi I."/>
            <person name="Sachidanandam R."/>
            <person name="Satoh K."/>
            <person name="Ito M."/>
            <person name="Krulwich T.A."/>
        </authorList>
    </citation>
    <scope>NUCLEOTIDE SEQUENCE [LARGE SCALE GENOMIC DNA]</scope>
    <source>
        <strain evidence="1 3">AV1934</strain>
    </source>
</reference>
<dbReference type="Proteomes" id="UP000297014">
    <property type="component" value="Unassembled WGS sequence"/>
</dbReference>
<dbReference type="STRING" id="1218173.BALCAV_0218460"/>
<proteinExistence type="predicted"/>
<evidence type="ECO:0000313" key="4">
    <source>
        <dbReference type="Proteomes" id="UP000297014"/>
    </source>
</evidence>
<name>A0A094WE87_ALKAL</name>
<evidence type="ECO:0000313" key="1">
    <source>
        <dbReference type="EMBL" id="KGA96069.1"/>
    </source>
</evidence>
<dbReference type="OrthoDB" id="2084556at2"/>
<dbReference type="AlphaFoldDB" id="A0A094WE87"/>
<reference evidence="2 4" key="2">
    <citation type="submission" date="2014-01" db="EMBL/GenBank/DDBJ databases">
        <title>Draft genome sequencing of Bacillus alcalophilus CGMCC 1.3604.</title>
        <authorList>
            <person name="Yang J."/>
            <person name="Diao L."/>
            <person name="Yang S."/>
        </authorList>
    </citation>
    <scope>NUCLEOTIDE SEQUENCE [LARGE SCALE GENOMIC DNA]</scope>
    <source>
        <strain evidence="2 4">CGMCC 1.3604</strain>
    </source>
</reference>
<evidence type="ECO:0000313" key="3">
    <source>
        <dbReference type="Proteomes" id="UP000002754"/>
    </source>
</evidence>
<gene>
    <name evidence="2" type="ORF">AJ85_13495</name>
    <name evidence="1" type="ORF">BALCAV_0218460</name>
</gene>
<evidence type="ECO:0000313" key="2">
    <source>
        <dbReference type="EMBL" id="THG90069.1"/>
    </source>
</evidence>
<dbReference type="Proteomes" id="UP000002754">
    <property type="component" value="Unassembled WGS sequence"/>
</dbReference>
<dbReference type="InterPro" id="IPR020115">
    <property type="entry name" value="Fin"/>
</dbReference>
<dbReference type="EMBL" id="ALPT02000082">
    <property type="protein sequence ID" value="KGA96069.1"/>
    <property type="molecule type" value="Genomic_DNA"/>
</dbReference>
<sequence>MAIFYQCRHCDLKIGQIDEKKVDSSTLGFDQLNSEERENVLAYQTNGDIQVKTICEDCFDALTINPTFHEIDSFIQ</sequence>
<dbReference type="RefSeq" id="WP_003322525.1">
    <property type="nucleotide sequence ID" value="NZ_ALPT02000082.1"/>
</dbReference>
<dbReference type="eggNOG" id="ENOG5033CVR">
    <property type="taxonomic scope" value="Bacteria"/>
</dbReference>
<dbReference type="Pfam" id="PF10955">
    <property type="entry name" value="Fin"/>
    <property type="match status" value="1"/>
</dbReference>
<organism evidence="1 3">
    <name type="scientific">Alkalihalobacillus alcalophilus ATCC 27647 = CGMCC 1.3604</name>
    <dbReference type="NCBI Taxonomy" id="1218173"/>
    <lineage>
        <taxon>Bacteria</taxon>
        <taxon>Bacillati</taxon>
        <taxon>Bacillota</taxon>
        <taxon>Bacilli</taxon>
        <taxon>Bacillales</taxon>
        <taxon>Bacillaceae</taxon>
        <taxon>Alkalihalobacillus</taxon>
    </lineage>
</organism>
<protein>
    <submittedName>
        <fullName evidence="1">Peptide ABC transporter permease</fullName>
    </submittedName>
</protein>
<dbReference type="GO" id="GO:0010468">
    <property type="term" value="P:regulation of gene expression"/>
    <property type="evidence" value="ECO:0007669"/>
    <property type="project" value="InterPro"/>
</dbReference>
<keyword evidence="3" id="KW-1185">Reference proteome</keyword>
<accession>A0A094WE87</accession>